<name>T4VMQ8_PARBF</name>
<dbReference type="RefSeq" id="WP_021432887.1">
    <property type="nucleotide sequence ID" value="NZ_AVNC01000015.1"/>
</dbReference>
<proteinExistence type="predicted"/>
<evidence type="ECO:0000313" key="2">
    <source>
        <dbReference type="Proteomes" id="UP000015688"/>
    </source>
</evidence>
<comment type="caution">
    <text evidence="1">The sequence shown here is derived from an EMBL/GenBank/DDBJ whole genome shotgun (WGS) entry which is preliminary data.</text>
</comment>
<accession>T4VMQ8</accession>
<dbReference type="PATRIC" id="fig|1233171.3.peg.1608"/>
<gene>
    <name evidence="1" type="ORF">C672_1717</name>
</gene>
<reference evidence="1 2" key="1">
    <citation type="submission" date="2013-06" db="EMBL/GenBank/DDBJ databases">
        <authorList>
            <person name="Walk S."/>
            <person name="Aronoff D."/>
            <person name="Young V.Y."/>
            <person name="Marsh J."/>
            <person name="Harrison L."/>
            <person name="Daugherty S.C."/>
            <person name="Shefchek K.A."/>
            <person name="Hine E.E."/>
            <person name="Tallon L.J."/>
            <person name="Sadzewicz L.K."/>
            <person name="Rasko D.A."/>
        </authorList>
    </citation>
    <scope>NUCLEOTIDE SEQUENCE [LARGE SCALE GENOMIC DNA]</scope>
    <source>
        <strain evidence="1 2">ATCC 638</strain>
    </source>
</reference>
<organism evidence="1 2">
    <name type="scientific">Paraclostridium bifermentans ATCC 638 = DSM 14991</name>
    <dbReference type="NCBI Taxonomy" id="1233171"/>
    <lineage>
        <taxon>Bacteria</taxon>
        <taxon>Bacillati</taxon>
        <taxon>Bacillota</taxon>
        <taxon>Clostridia</taxon>
        <taxon>Peptostreptococcales</taxon>
        <taxon>Peptostreptococcaceae</taxon>
        <taxon>Paraclostridium</taxon>
    </lineage>
</organism>
<dbReference type="Proteomes" id="UP000015688">
    <property type="component" value="Unassembled WGS sequence"/>
</dbReference>
<sequence length="83" mass="9545">MDDKLKKVDIIASIDNLSGNSVNEKYENLYKAIGKYFIANADRMSKDMCFNNRCLNISIDIVPGELITIDRKTSEFLMEVDYE</sequence>
<protein>
    <submittedName>
        <fullName evidence="1">Uncharacterized protein</fullName>
    </submittedName>
</protein>
<dbReference type="EMBL" id="AVNC01000015">
    <property type="protein sequence ID" value="EQK42773.1"/>
    <property type="molecule type" value="Genomic_DNA"/>
</dbReference>
<dbReference type="AlphaFoldDB" id="T4VMQ8"/>
<evidence type="ECO:0000313" key="1">
    <source>
        <dbReference type="EMBL" id="EQK42773.1"/>
    </source>
</evidence>
<dbReference type="GeneID" id="67472564"/>